<protein>
    <submittedName>
        <fullName evidence="2">Molecular chaperone</fullName>
    </submittedName>
</protein>
<keyword evidence="1" id="KW-0472">Membrane</keyword>
<evidence type="ECO:0000256" key="1">
    <source>
        <dbReference type="SAM" id="Phobius"/>
    </source>
</evidence>
<accession>A0A831XEP8</accession>
<dbReference type="EMBL" id="DSOV01000011">
    <property type="protein sequence ID" value="HEN41470.1"/>
    <property type="molecule type" value="Genomic_DNA"/>
</dbReference>
<organism evidence="2">
    <name type="scientific">Geobacter metallireducens</name>
    <dbReference type="NCBI Taxonomy" id="28232"/>
    <lineage>
        <taxon>Bacteria</taxon>
        <taxon>Pseudomonadati</taxon>
        <taxon>Thermodesulfobacteriota</taxon>
        <taxon>Desulfuromonadia</taxon>
        <taxon>Geobacterales</taxon>
        <taxon>Geobacteraceae</taxon>
        <taxon>Geobacter</taxon>
    </lineage>
</organism>
<sequence length="175" mass="19236">MSALKGSIVRLMALVVAVLVVSGCGYHVMRPARGGAGHEGTTLEVSLFANRSYRPNIEATLTDIIVDELAKREGTRIVERGGDLVLSGTVLSYETAHVSYTATDEVKEYRATVTAEVMLRRSATGQVVWKGTLTSFQDFPALDDLVFQQNSEDAAIREISRKLAREVYIHLTEDF</sequence>
<comment type="caution">
    <text evidence="2">The sequence shown here is derived from an EMBL/GenBank/DDBJ whole genome shotgun (WGS) entry which is preliminary data.</text>
</comment>
<dbReference type="GO" id="GO:0019867">
    <property type="term" value="C:outer membrane"/>
    <property type="evidence" value="ECO:0007669"/>
    <property type="project" value="InterPro"/>
</dbReference>
<reference evidence="2" key="1">
    <citation type="journal article" date="2020" name="mSystems">
        <title>Genome- and Community-Level Interaction Insights into Carbon Utilization and Element Cycling Functions of Hydrothermarchaeota in Hydrothermal Sediment.</title>
        <authorList>
            <person name="Zhou Z."/>
            <person name="Liu Y."/>
            <person name="Xu W."/>
            <person name="Pan J."/>
            <person name="Luo Z.H."/>
            <person name="Li M."/>
        </authorList>
    </citation>
    <scope>NUCLEOTIDE SEQUENCE [LARGE SCALE GENOMIC DNA]</scope>
    <source>
        <strain evidence="2">SpSt-349</strain>
    </source>
</reference>
<proteinExistence type="predicted"/>
<keyword evidence="1" id="KW-1133">Transmembrane helix</keyword>
<feature type="transmembrane region" description="Helical" evidence="1">
    <location>
        <begin position="7"/>
        <end position="29"/>
    </location>
</feature>
<dbReference type="GO" id="GO:0043165">
    <property type="term" value="P:Gram-negative-bacterium-type cell outer membrane assembly"/>
    <property type="evidence" value="ECO:0007669"/>
    <property type="project" value="InterPro"/>
</dbReference>
<evidence type="ECO:0000313" key="2">
    <source>
        <dbReference type="EMBL" id="HEN41470.1"/>
    </source>
</evidence>
<name>A0A831XEP8_GEOME</name>
<dbReference type="PROSITE" id="PS51257">
    <property type="entry name" value="PROKAR_LIPOPROTEIN"/>
    <property type="match status" value="1"/>
</dbReference>
<keyword evidence="1" id="KW-0812">Transmembrane</keyword>
<dbReference type="Pfam" id="PF04390">
    <property type="entry name" value="LptE"/>
    <property type="match status" value="1"/>
</dbReference>
<dbReference type="AlphaFoldDB" id="A0A831XEP8"/>
<dbReference type="InterPro" id="IPR007485">
    <property type="entry name" value="LPS_assembly_LptE"/>
</dbReference>
<dbReference type="Gene3D" id="3.30.160.150">
    <property type="entry name" value="Lipoprotein like domain"/>
    <property type="match status" value="1"/>
</dbReference>
<gene>
    <name evidence="2" type="ORF">ENQ87_03700</name>
</gene>